<dbReference type="EMBL" id="JACTNZ010000005">
    <property type="protein sequence ID" value="KAG5549992.1"/>
    <property type="molecule type" value="Genomic_DNA"/>
</dbReference>
<feature type="coiled-coil region" evidence="6">
    <location>
        <begin position="792"/>
        <end position="819"/>
    </location>
</feature>
<dbReference type="SUPFAM" id="SSF50193">
    <property type="entry name" value="Ribosomal protein L14"/>
    <property type="match status" value="2"/>
</dbReference>
<sequence length="1154" mass="128708">MRDWRIETAALRFQERCDAIPFSTSPVFLSMKKTWYENFIASGEYPSSQNVLDTVLLTYVASSNTVNGEEPLVPVVCRCCFVLRVVVSGNVELFLVPSGCILFSACSPFIIDEPFLFNLLEIQIVGHSLFSSFNINALRLGSQSTSPEITCSSILSQQQRTFIQMRTKLKVVDNSGAKQIMCLQALKGKKGGKWGHCDGSEVKFDDNAAVLVNKQGEPIGTRVFGPVPHELRKKKHVKILSLAEHITQPYKLLLCGIMIYVIYMVFDACFPFIIDEPFLFNLLGIQIVGHSLFSSLNINALRLGAQSTSPEITCSSILSQQQRTFIQMRTKLKVVDNSGAKEIMCIQALKGGKNGARLGDLIVASMKEFQPAGKTKKGAVVYAIVRAAMQRGRCDGSEVKFDDNAVVLVNKQAEHCFKDKVPKTCTSAVMEGHECLDPTSSGDHFVSFTYEAATAITDDGFGASYVHTSVVPRLTNCGLVGLWSRVLFVCRISTLNQEELAQLQEELKKAKDQLSSSESYKKRAEEEAEEAKKQLAATSAMLKDSQQQLMELSDSDDARVRELHKISQERDQAWQSKLKAVQKQHSMDSAALGSAMESAHAEIQNARLELEETLSLVEHLKAQLSDCKESETQALAFVSETQMKLERAKETEKMLRSKGLNAMETCKLMAVELEQSKDRGNMLEEHVGELQANSESRYQEEYIQSTLEIRSAYELAEHTKLEASQKEAELDSKLMKATKEIEELKADLVAKETKLQSIFKENEGLSGDIEKNMWGECESLLEMEKKKFEVGLADLKASLLDKENELQSIKEENESMKFEIRKREVESNEAKDEALASAESAKAAEREALMKLGFLTEAADKSIRKVARVTEQLDASQAANAEMEAELRRLKVQSDQWRKAAEAAAAMLSTGNNNGKYVERTGSLDYHTIGGKLGSPFSEDLDDESPKKKNDGVFKKIEEVSFQSPSSFVNEDAPEAFIRGGATRENLAGSAPPLSGEPTGQRALAGSCANPRLANIGHFEPFRQLRFGEQTYRSSALMVNSKFIHDQYGTPDLQRSIDQGSSFFYTLCLFSYLRTVFGFDPLVNSKFIHDQYGTPDLQRYEERVQENLVRLEKLNEKEKLEPNSKEEISEGAFRKLILDELHKGETYMVASAKP</sequence>
<evidence type="ECO:0000313" key="8">
    <source>
        <dbReference type="EMBL" id="KAG5549992.1"/>
    </source>
</evidence>
<keyword evidence="9" id="KW-1185">Reference proteome</keyword>
<dbReference type="InterPro" id="IPR029688">
    <property type="entry name" value="ICR"/>
</dbReference>
<feature type="coiled-coil region" evidence="6">
    <location>
        <begin position="596"/>
        <end position="658"/>
    </location>
</feature>
<comment type="similarity">
    <text evidence="2">Belongs to the universal ribosomal protein uL14 family.</text>
</comment>
<evidence type="ECO:0000256" key="1">
    <source>
        <dbReference type="ARBA" id="ARBA00009778"/>
    </source>
</evidence>
<feature type="coiled-coil region" evidence="6">
    <location>
        <begin position="866"/>
        <end position="900"/>
    </location>
</feature>
<gene>
    <name evidence="8" type="ORF">RHGRI_015080</name>
</gene>
<feature type="coiled-coil region" evidence="6">
    <location>
        <begin position="727"/>
        <end position="761"/>
    </location>
</feature>
<accession>A0AAV6KCE7</accession>
<dbReference type="HAMAP" id="MF_01367">
    <property type="entry name" value="Ribosomal_uL14"/>
    <property type="match status" value="1"/>
</dbReference>
<dbReference type="Proteomes" id="UP000823749">
    <property type="component" value="Chromosome 5"/>
</dbReference>
<keyword evidence="7" id="KW-1133">Transmembrane helix</keyword>
<comment type="caution">
    <text evidence="8">The sequence shown here is derived from an EMBL/GenBank/DDBJ whole genome shotgun (WGS) entry which is preliminary data.</text>
</comment>
<organism evidence="8 9">
    <name type="scientific">Rhododendron griersonianum</name>
    <dbReference type="NCBI Taxonomy" id="479676"/>
    <lineage>
        <taxon>Eukaryota</taxon>
        <taxon>Viridiplantae</taxon>
        <taxon>Streptophyta</taxon>
        <taxon>Embryophyta</taxon>
        <taxon>Tracheophyta</taxon>
        <taxon>Spermatophyta</taxon>
        <taxon>Magnoliopsida</taxon>
        <taxon>eudicotyledons</taxon>
        <taxon>Gunneridae</taxon>
        <taxon>Pentapetalae</taxon>
        <taxon>asterids</taxon>
        <taxon>Ericales</taxon>
        <taxon>Ericaceae</taxon>
        <taxon>Ericoideae</taxon>
        <taxon>Rhodoreae</taxon>
        <taxon>Rhododendron</taxon>
    </lineage>
</organism>
<dbReference type="AlphaFoldDB" id="A0AAV6KCE7"/>
<evidence type="ECO:0000256" key="5">
    <source>
        <dbReference type="ARBA" id="ARBA00023274"/>
    </source>
</evidence>
<dbReference type="PANTHER" id="PTHR34224">
    <property type="entry name" value="INTERACTOR OF CONSTITUTIVE ACTIVE ROPS 2, CHLOROPLASTIC-RELATED"/>
    <property type="match status" value="1"/>
</dbReference>
<feature type="coiled-coil region" evidence="6">
    <location>
        <begin position="493"/>
        <end position="548"/>
    </location>
</feature>
<dbReference type="GO" id="GO:1990904">
    <property type="term" value="C:ribonucleoprotein complex"/>
    <property type="evidence" value="ECO:0007669"/>
    <property type="project" value="UniProtKB-KW"/>
</dbReference>
<dbReference type="GO" id="GO:0006412">
    <property type="term" value="P:translation"/>
    <property type="evidence" value="ECO:0007669"/>
    <property type="project" value="InterPro"/>
</dbReference>
<dbReference type="InterPro" id="IPR000218">
    <property type="entry name" value="Ribosomal_uL14"/>
</dbReference>
<keyword evidence="4 6" id="KW-0175">Coiled coil</keyword>
<dbReference type="PANTHER" id="PTHR34224:SF4">
    <property type="entry name" value="INTERACTOR OF CONSTITUTIVE ACTIVE ROPS 2, CHLOROPLASTIC"/>
    <property type="match status" value="1"/>
</dbReference>
<evidence type="ECO:0000313" key="9">
    <source>
        <dbReference type="Proteomes" id="UP000823749"/>
    </source>
</evidence>
<dbReference type="GO" id="GO:0005840">
    <property type="term" value="C:ribosome"/>
    <property type="evidence" value="ECO:0007669"/>
    <property type="project" value="UniProtKB-KW"/>
</dbReference>
<dbReference type="GO" id="GO:0003735">
    <property type="term" value="F:structural constituent of ribosome"/>
    <property type="evidence" value="ECO:0007669"/>
    <property type="project" value="InterPro"/>
</dbReference>
<dbReference type="InterPro" id="IPR036853">
    <property type="entry name" value="Ribosomal_uL14_sf"/>
</dbReference>
<dbReference type="CDD" id="cd00337">
    <property type="entry name" value="Ribosomal_uL14"/>
    <property type="match status" value="2"/>
</dbReference>
<name>A0AAV6KCE7_9ERIC</name>
<evidence type="ECO:0000256" key="2">
    <source>
        <dbReference type="ARBA" id="ARBA00010745"/>
    </source>
</evidence>
<protein>
    <submittedName>
        <fullName evidence="8">Uncharacterized protein</fullName>
    </submittedName>
</protein>
<evidence type="ECO:0000256" key="7">
    <source>
        <dbReference type="SAM" id="Phobius"/>
    </source>
</evidence>
<keyword evidence="7" id="KW-0812">Transmembrane</keyword>
<reference evidence="8" key="1">
    <citation type="submission" date="2020-08" db="EMBL/GenBank/DDBJ databases">
        <title>Plant Genome Project.</title>
        <authorList>
            <person name="Zhang R.-G."/>
        </authorList>
    </citation>
    <scope>NUCLEOTIDE SEQUENCE</scope>
    <source>
        <strain evidence="8">WSP0</strain>
        <tissue evidence="8">Leaf</tissue>
    </source>
</reference>
<proteinExistence type="inferred from homology"/>
<evidence type="ECO:0000256" key="6">
    <source>
        <dbReference type="SAM" id="Coils"/>
    </source>
</evidence>
<comment type="similarity">
    <text evidence="1">Belongs to the ICR family.</text>
</comment>
<evidence type="ECO:0000256" key="4">
    <source>
        <dbReference type="ARBA" id="ARBA00023054"/>
    </source>
</evidence>
<dbReference type="Pfam" id="PF00238">
    <property type="entry name" value="Ribosomal_L14"/>
    <property type="match status" value="3"/>
</dbReference>
<dbReference type="Gene3D" id="2.40.150.20">
    <property type="entry name" value="Ribosomal protein L14"/>
    <property type="match status" value="3"/>
</dbReference>
<keyword evidence="7" id="KW-0472">Membrane</keyword>
<evidence type="ECO:0000256" key="3">
    <source>
        <dbReference type="ARBA" id="ARBA00022980"/>
    </source>
</evidence>
<keyword evidence="3" id="KW-0689">Ribosomal protein</keyword>
<dbReference type="SMART" id="SM01374">
    <property type="entry name" value="Ribosomal_L14"/>
    <property type="match status" value="2"/>
</dbReference>
<keyword evidence="5" id="KW-0687">Ribonucleoprotein</keyword>
<feature type="transmembrane region" description="Helical" evidence="7">
    <location>
        <begin position="252"/>
        <end position="274"/>
    </location>
</feature>